<evidence type="ECO:0000313" key="2">
    <source>
        <dbReference type="Proteomes" id="UP000324222"/>
    </source>
</evidence>
<keyword evidence="2" id="KW-1185">Reference proteome</keyword>
<name>A0A5B7JL26_PORTR</name>
<dbReference type="AlphaFoldDB" id="A0A5B7JL26"/>
<dbReference type="EMBL" id="VSRR010096355">
    <property type="protein sequence ID" value="MPC93857.1"/>
    <property type="molecule type" value="Genomic_DNA"/>
</dbReference>
<proteinExistence type="predicted"/>
<dbReference type="Proteomes" id="UP000324222">
    <property type="component" value="Unassembled WGS sequence"/>
</dbReference>
<reference evidence="1 2" key="1">
    <citation type="submission" date="2019-05" db="EMBL/GenBank/DDBJ databases">
        <title>Another draft genome of Portunus trituberculatus and its Hox gene families provides insights of decapod evolution.</title>
        <authorList>
            <person name="Jeong J.-H."/>
            <person name="Song I."/>
            <person name="Kim S."/>
            <person name="Choi T."/>
            <person name="Kim D."/>
            <person name="Ryu S."/>
            <person name="Kim W."/>
        </authorList>
    </citation>
    <scope>NUCLEOTIDE SEQUENCE [LARGE SCALE GENOMIC DNA]</scope>
    <source>
        <tissue evidence="1">Muscle</tissue>
    </source>
</reference>
<organism evidence="1 2">
    <name type="scientific">Portunus trituberculatus</name>
    <name type="common">Swimming crab</name>
    <name type="synonym">Neptunus trituberculatus</name>
    <dbReference type="NCBI Taxonomy" id="210409"/>
    <lineage>
        <taxon>Eukaryota</taxon>
        <taxon>Metazoa</taxon>
        <taxon>Ecdysozoa</taxon>
        <taxon>Arthropoda</taxon>
        <taxon>Crustacea</taxon>
        <taxon>Multicrustacea</taxon>
        <taxon>Malacostraca</taxon>
        <taxon>Eumalacostraca</taxon>
        <taxon>Eucarida</taxon>
        <taxon>Decapoda</taxon>
        <taxon>Pleocyemata</taxon>
        <taxon>Brachyura</taxon>
        <taxon>Eubrachyura</taxon>
        <taxon>Portunoidea</taxon>
        <taxon>Portunidae</taxon>
        <taxon>Portuninae</taxon>
        <taxon>Portunus</taxon>
    </lineage>
</organism>
<gene>
    <name evidence="1" type="ORF">E2C01_089002</name>
</gene>
<accession>A0A5B7JL26</accession>
<protein>
    <submittedName>
        <fullName evidence="1">Uncharacterized protein</fullName>
    </submittedName>
</protein>
<comment type="caution">
    <text evidence="1">The sequence shown here is derived from an EMBL/GenBank/DDBJ whole genome shotgun (WGS) entry which is preliminary data.</text>
</comment>
<evidence type="ECO:0000313" key="1">
    <source>
        <dbReference type="EMBL" id="MPC93857.1"/>
    </source>
</evidence>
<sequence length="61" mass="6959">MRHAVRRRRWGAAEFLASGASRERRQLRGTLERGAEKNWNHKTRMKRTNPLACAAGGVRDG</sequence>